<dbReference type="SUPFAM" id="SSF53720">
    <property type="entry name" value="ALDH-like"/>
    <property type="match status" value="1"/>
</dbReference>
<dbReference type="Gene3D" id="3.40.605.10">
    <property type="entry name" value="Aldehyde Dehydrogenase, Chain A, domain 1"/>
    <property type="match status" value="1"/>
</dbReference>
<evidence type="ECO:0000313" key="4">
    <source>
        <dbReference type="EMBL" id="MBB2928127.1"/>
    </source>
</evidence>
<dbReference type="InterPro" id="IPR016161">
    <property type="entry name" value="Ald_DH/histidinol_DH"/>
</dbReference>
<protein>
    <submittedName>
        <fullName evidence="4">Betaine-aldehyde dehydrogenase</fullName>
        <ecNumber evidence="4">1.2.1.8</ecNumber>
    </submittedName>
</protein>
<dbReference type="EMBL" id="JACHVZ010000006">
    <property type="protein sequence ID" value="MBB2928127.1"/>
    <property type="molecule type" value="Genomic_DNA"/>
</dbReference>
<proteinExistence type="inferred from homology"/>
<dbReference type="InterPro" id="IPR015590">
    <property type="entry name" value="Aldehyde_DH_dom"/>
</dbReference>
<evidence type="ECO:0000256" key="2">
    <source>
        <dbReference type="ARBA" id="ARBA00023002"/>
    </source>
</evidence>
<dbReference type="RefSeq" id="WP_243413204.1">
    <property type="nucleotide sequence ID" value="NZ_JACHVZ010000006.1"/>
</dbReference>
<dbReference type="Proteomes" id="UP000533533">
    <property type="component" value="Unassembled WGS sequence"/>
</dbReference>
<dbReference type="PANTHER" id="PTHR42804:SF1">
    <property type="entry name" value="ALDEHYDE DEHYDROGENASE-RELATED"/>
    <property type="match status" value="1"/>
</dbReference>
<organism evidence="4 5">
    <name type="scientific">Paraburkholderia silvatlantica</name>
    <dbReference type="NCBI Taxonomy" id="321895"/>
    <lineage>
        <taxon>Bacteria</taxon>
        <taxon>Pseudomonadati</taxon>
        <taxon>Pseudomonadota</taxon>
        <taxon>Betaproteobacteria</taxon>
        <taxon>Burkholderiales</taxon>
        <taxon>Burkholderiaceae</taxon>
        <taxon>Paraburkholderia</taxon>
    </lineage>
</organism>
<evidence type="ECO:0000313" key="5">
    <source>
        <dbReference type="Proteomes" id="UP000533533"/>
    </source>
</evidence>
<gene>
    <name evidence="4" type="ORF">FHX59_002548</name>
</gene>
<name>A0ABR6FLZ8_9BURK</name>
<keyword evidence="5" id="KW-1185">Reference proteome</keyword>
<dbReference type="Pfam" id="PF00171">
    <property type="entry name" value="Aldedh"/>
    <property type="match status" value="1"/>
</dbReference>
<comment type="caution">
    <text evidence="4">The sequence shown here is derived from an EMBL/GenBank/DDBJ whole genome shotgun (WGS) entry which is preliminary data.</text>
</comment>
<dbReference type="GO" id="GO:0008802">
    <property type="term" value="F:betaine-aldehyde dehydrogenase (NAD+) activity"/>
    <property type="evidence" value="ECO:0007669"/>
    <property type="project" value="UniProtKB-EC"/>
</dbReference>
<keyword evidence="2 4" id="KW-0560">Oxidoreductase</keyword>
<dbReference type="InterPro" id="IPR016162">
    <property type="entry name" value="Ald_DH_N"/>
</dbReference>
<comment type="similarity">
    <text evidence="1">Belongs to the aldehyde dehydrogenase family.</text>
</comment>
<evidence type="ECO:0000256" key="1">
    <source>
        <dbReference type="ARBA" id="ARBA00009986"/>
    </source>
</evidence>
<sequence>MPKNSPLWRDEIFDPVPRMRAFDTEDEAIAMANDKPYGLVVPVATRYCERGTRVSNALEVRVVWAGAPQMNFPKTSWGGYTQSSLGRELGPFALAAYQEIKQVLLPA</sequence>
<accession>A0ABR6FLZ8</accession>
<dbReference type="EC" id="1.2.1.8" evidence="4"/>
<dbReference type="PANTHER" id="PTHR42804">
    <property type="entry name" value="ALDEHYDE DEHYDROGENASE"/>
    <property type="match status" value="1"/>
</dbReference>
<reference evidence="4 5" key="1">
    <citation type="submission" date="2020-08" db="EMBL/GenBank/DDBJ databases">
        <title>Genomic Encyclopedia of Type Strains, Phase IV (KMG-V): Genome sequencing to study the core and pangenomes of soil and plant-associated prokaryotes.</title>
        <authorList>
            <person name="Whitman W."/>
        </authorList>
    </citation>
    <scope>NUCLEOTIDE SEQUENCE [LARGE SCALE GENOMIC DNA]</scope>
    <source>
        <strain evidence="4 5">SRMrh-85</strain>
    </source>
</reference>
<evidence type="ECO:0000259" key="3">
    <source>
        <dbReference type="Pfam" id="PF00171"/>
    </source>
</evidence>
<dbReference type="Gene3D" id="3.40.309.10">
    <property type="entry name" value="Aldehyde Dehydrogenase, Chain A, domain 2"/>
    <property type="match status" value="1"/>
</dbReference>
<dbReference type="InterPro" id="IPR016163">
    <property type="entry name" value="Ald_DH_C"/>
</dbReference>
<feature type="domain" description="Aldehyde dehydrogenase" evidence="3">
    <location>
        <begin position="2"/>
        <end position="103"/>
    </location>
</feature>